<comment type="similarity">
    <text evidence="1">Belongs to the proline racemase family.</text>
</comment>
<gene>
    <name evidence="2" type="ORF">C1877_09750</name>
</gene>
<evidence type="ECO:0000313" key="3">
    <source>
        <dbReference type="Proteomes" id="UP000254000"/>
    </source>
</evidence>
<proteinExistence type="inferred from homology"/>
<dbReference type="InterPro" id="IPR008794">
    <property type="entry name" value="Pro_racemase_fam"/>
</dbReference>
<dbReference type="Proteomes" id="UP000254000">
    <property type="component" value="Unassembled WGS sequence"/>
</dbReference>
<dbReference type="EMBL" id="PPTS01000005">
    <property type="protein sequence ID" value="RDB64986.1"/>
    <property type="molecule type" value="Genomic_DNA"/>
</dbReference>
<dbReference type="SFLD" id="SFLDS00028">
    <property type="entry name" value="Proline_Racemase"/>
    <property type="match status" value="1"/>
</dbReference>
<protein>
    <submittedName>
        <fullName evidence="2">Proline racemase</fullName>
    </submittedName>
</protein>
<dbReference type="PANTHER" id="PTHR33442:SF5">
    <property type="entry name" value="BIFUNCTIONAL TRANS-3-HYDROXY-L-PROLINE DEHYDRATASE_2-EPIMERASE"/>
    <property type="match status" value="1"/>
</dbReference>
<dbReference type="PANTHER" id="PTHR33442">
    <property type="entry name" value="TRANS-3-HYDROXY-L-PROLINE DEHYDRATASE"/>
    <property type="match status" value="1"/>
</dbReference>
<organism evidence="2 3">
    <name type="scientific">Gordonibacter pamelaeae</name>
    <dbReference type="NCBI Taxonomy" id="471189"/>
    <lineage>
        <taxon>Bacteria</taxon>
        <taxon>Bacillati</taxon>
        <taxon>Actinomycetota</taxon>
        <taxon>Coriobacteriia</taxon>
        <taxon>Eggerthellales</taxon>
        <taxon>Eggerthellaceae</taxon>
        <taxon>Gordonibacter</taxon>
    </lineage>
</organism>
<accession>A0A369M3E2</accession>
<evidence type="ECO:0000256" key="1">
    <source>
        <dbReference type="ARBA" id="ARBA00007529"/>
    </source>
</evidence>
<reference evidence="2 3" key="1">
    <citation type="journal article" date="2018" name="Elife">
        <title>Discovery and characterization of a prevalent human gut bacterial enzyme sufficient for the inactivation of a family of plant toxins.</title>
        <authorList>
            <person name="Koppel N."/>
            <person name="Bisanz J.E."/>
            <person name="Pandelia M.E."/>
            <person name="Turnbaugh P.J."/>
            <person name="Balskus E.P."/>
        </authorList>
    </citation>
    <scope>NUCLEOTIDE SEQUENCE [LARGE SCALE GENOMIC DNA]</scope>
    <source>
        <strain evidence="2 3">3C</strain>
    </source>
</reference>
<name>A0A369M3E2_9ACTN</name>
<comment type="caution">
    <text evidence="2">The sequence shown here is derived from an EMBL/GenBank/DDBJ whole genome shotgun (WGS) entry which is preliminary data.</text>
</comment>
<dbReference type="RefSeq" id="WP_114569052.1">
    <property type="nucleotide sequence ID" value="NZ_CABMMS010000005.1"/>
</dbReference>
<dbReference type="OrthoDB" id="181267at2"/>
<dbReference type="Gene3D" id="3.10.310.10">
    <property type="entry name" value="Diaminopimelate Epimerase, Chain A, domain 1"/>
    <property type="match status" value="2"/>
</dbReference>
<evidence type="ECO:0000313" key="2">
    <source>
        <dbReference type="EMBL" id="RDB64986.1"/>
    </source>
</evidence>
<dbReference type="AlphaFoldDB" id="A0A369M3E2"/>
<dbReference type="GeneID" id="78359974"/>
<sequence>MDVEASVDLGRFEAAVKVVDVHVAGEPCRVAVGGFPEPAGSTMIEKRRWMERHADDLRRALMLEPRGHHDMFGAFLCRPVDPRADVGVLFMDTGGYLNMCGHGAIAVVTAVLEAGIVEARAGGNEVVLEAPVGLIRATAAVRGGAVESVSFENVPSFVYRDDVAVQVEGRTVPLTIAFGGSFFALADADGLGLGDIGPETAPAYARLGMLVRDEVNRTVAVSHPTLDIDTVDLVEFSASKAPKATDAPAALRHVVVFGAGQVDRSPCGTGLSAKFAALHRAGKVAVGEPVVCESVIGTRFTGTIDRTTQVGGHAAVIPRITGSAYLTGLGTCLVDPSDPLGHGFLSAR</sequence>
<dbReference type="Pfam" id="PF05544">
    <property type="entry name" value="Pro_racemase"/>
    <property type="match status" value="1"/>
</dbReference>
<keyword evidence="3" id="KW-1185">Reference proteome</keyword>
<dbReference type="GO" id="GO:0047580">
    <property type="term" value="F:4-hydroxyproline epimerase activity"/>
    <property type="evidence" value="ECO:0007669"/>
    <property type="project" value="TreeGrafter"/>
</dbReference>
<dbReference type="SUPFAM" id="SSF54506">
    <property type="entry name" value="Diaminopimelate epimerase-like"/>
    <property type="match status" value="1"/>
</dbReference>
<dbReference type="FunFam" id="3.10.310.10:FF:000003">
    <property type="entry name" value="Proline racemase"/>
    <property type="match status" value="1"/>
</dbReference>
<dbReference type="PIRSF" id="PIRSF029792">
    <property type="entry name" value="Pro_racemase"/>
    <property type="match status" value="1"/>
</dbReference>